<dbReference type="Proteomes" id="UP000238479">
    <property type="component" value="Chromosome 4"/>
</dbReference>
<organism evidence="1 2">
    <name type="scientific">Rosa chinensis</name>
    <name type="common">China rose</name>
    <dbReference type="NCBI Taxonomy" id="74649"/>
    <lineage>
        <taxon>Eukaryota</taxon>
        <taxon>Viridiplantae</taxon>
        <taxon>Streptophyta</taxon>
        <taxon>Embryophyta</taxon>
        <taxon>Tracheophyta</taxon>
        <taxon>Spermatophyta</taxon>
        <taxon>Magnoliopsida</taxon>
        <taxon>eudicotyledons</taxon>
        <taxon>Gunneridae</taxon>
        <taxon>Pentapetalae</taxon>
        <taxon>rosids</taxon>
        <taxon>fabids</taxon>
        <taxon>Rosales</taxon>
        <taxon>Rosaceae</taxon>
        <taxon>Rosoideae</taxon>
        <taxon>Rosoideae incertae sedis</taxon>
        <taxon>Rosa</taxon>
    </lineage>
</organism>
<keyword evidence="2" id="KW-1185">Reference proteome</keyword>
<dbReference type="Gramene" id="PRQ38597">
    <property type="protein sequence ID" value="PRQ38597"/>
    <property type="gene ID" value="RchiOBHm_Chr4g0415751"/>
</dbReference>
<dbReference type="AlphaFoldDB" id="A0A2P6QWM7"/>
<accession>A0A2P6QWM7</accession>
<protein>
    <submittedName>
        <fullName evidence="1">Uncharacterized protein</fullName>
    </submittedName>
</protein>
<evidence type="ECO:0000313" key="2">
    <source>
        <dbReference type="Proteomes" id="UP000238479"/>
    </source>
</evidence>
<evidence type="ECO:0000313" key="1">
    <source>
        <dbReference type="EMBL" id="PRQ38597.1"/>
    </source>
</evidence>
<sequence>MLWDLDGILIDALDALGDAKVDKRSTSEMLWKMLKSILIGTGTMWIQHSLRSSSSNDIDIKLGWILVSLTVAVELSFGGCSCFDHCLDWRRGRRCRVC</sequence>
<dbReference type="EMBL" id="PDCK01000042">
    <property type="protein sequence ID" value="PRQ38597.1"/>
    <property type="molecule type" value="Genomic_DNA"/>
</dbReference>
<reference evidence="1 2" key="1">
    <citation type="journal article" date="2018" name="Nat. Genet.">
        <title>The Rosa genome provides new insights in the design of modern roses.</title>
        <authorList>
            <person name="Bendahmane M."/>
        </authorList>
    </citation>
    <scope>NUCLEOTIDE SEQUENCE [LARGE SCALE GENOMIC DNA]</scope>
    <source>
        <strain evidence="2">cv. Old Blush</strain>
    </source>
</reference>
<comment type="caution">
    <text evidence="1">The sequence shown here is derived from an EMBL/GenBank/DDBJ whole genome shotgun (WGS) entry which is preliminary data.</text>
</comment>
<proteinExistence type="predicted"/>
<gene>
    <name evidence="1" type="ORF">RchiOBHm_Chr4g0415751</name>
</gene>
<name>A0A2P6QWM7_ROSCH</name>